<reference evidence="1 2" key="1">
    <citation type="journal article" date="2010" name="Nature">
        <title>Comparative genomics reveals mobile pathogenicity chromosomes in Fusarium.</title>
        <authorList>
            <person name="Ma L.J."/>
            <person name="van der Does H.C."/>
            <person name="Borkovich K.A."/>
            <person name="Coleman J.J."/>
            <person name="Daboussi M.J."/>
            <person name="Di Pietro A."/>
            <person name="Dufresne M."/>
            <person name="Freitag M."/>
            <person name="Grabherr M."/>
            <person name="Henrissat B."/>
            <person name="Houterman P.M."/>
            <person name="Kang S."/>
            <person name="Shim W.B."/>
            <person name="Woloshuk C."/>
            <person name="Xie X."/>
            <person name="Xu J.R."/>
            <person name="Antoniw J."/>
            <person name="Baker S.E."/>
            <person name="Bluhm B.H."/>
            <person name="Breakspear A."/>
            <person name="Brown D.W."/>
            <person name="Butchko R.A."/>
            <person name="Chapman S."/>
            <person name="Coulson R."/>
            <person name="Coutinho P.M."/>
            <person name="Danchin E.G."/>
            <person name="Diener A."/>
            <person name="Gale L.R."/>
            <person name="Gardiner D.M."/>
            <person name="Goff S."/>
            <person name="Hammond-Kosack K.E."/>
            <person name="Hilburn K."/>
            <person name="Hua-Van A."/>
            <person name="Jonkers W."/>
            <person name="Kazan K."/>
            <person name="Kodira C.D."/>
            <person name="Koehrsen M."/>
            <person name="Kumar L."/>
            <person name="Lee Y.H."/>
            <person name="Li L."/>
            <person name="Manners J.M."/>
            <person name="Miranda-Saavedra D."/>
            <person name="Mukherjee M."/>
            <person name="Park G."/>
            <person name="Park J."/>
            <person name="Park S.Y."/>
            <person name="Proctor R.H."/>
            <person name="Regev A."/>
            <person name="Ruiz-Roldan M.C."/>
            <person name="Sain D."/>
            <person name="Sakthikumar S."/>
            <person name="Sykes S."/>
            <person name="Schwartz D.C."/>
            <person name="Turgeon B.G."/>
            <person name="Wapinski I."/>
            <person name="Yoder O."/>
            <person name="Young S."/>
            <person name="Zeng Q."/>
            <person name="Zhou S."/>
            <person name="Galagan J."/>
            <person name="Cuomo C.A."/>
            <person name="Kistler H.C."/>
            <person name="Rep M."/>
        </authorList>
    </citation>
    <scope>NUCLEOTIDE SEQUENCE [LARGE SCALE GENOMIC DNA]</scope>
    <source>
        <strain evidence="2">M3125 / FGSC 7600</strain>
    </source>
</reference>
<evidence type="ECO:0000313" key="2">
    <source>
        <dbReference type="Proteomes" id="UP000009096"/>
    </source>
</evidence>
<protein>
    <submittedName>
        <fullName evidence="1">Uncharacterized protein</fullName>
    </submittedName>
</protein>
<dbReference type="KEGG" id="fvr:FVEG_17294"/>
<sequence length="175" mass="20145">MPSLAVRSPSSVASGSNLVSYNRFTLVSIEMPPEISLLYGNEAPVKCWDVEDFAFFGTHGFHRNWGSFVLDTNTLFICFWHKKDSEWDFEASLLDLSRPEVYGLWKDLSLFAEQPGCHPNTVQYMLKRVEGKMQSSVKTWFKGREIKLSFKVWRAESESLCSGPRWRVVFSTTSR</sequence>
<gene>
    <name evidence="1" type="ORF">FVEG_17294</name>
</gene>
<dbReference type="AlphaFoldDB" id="W7NCR6"/>
<keyword evidence="2" id="KW-1185">Reference proteome</keyword>
<name>W7NCR6_GIBM7</name>
<dbReference type="EMBL" id="DS022261">
    <property type="protein sequence ID" value="EWG54307.1"/>
    <property type="molecule type" value="Genomic_DNA"/>
</dbReference>
<accession>W7NCR6</accession>
<proteinExistence type="predicted"/>
<dbReference type="VEuPathDB" id="FungiDB:FVEG_17294"/>
<organism evidence="1 2">
    <name type="scientific">Gibberella moniliformis (strain M3125 / FGSC 7600)</name>
    <name type="common">Maize ear and stalk rot fungus</name>
    <name type="synonym">Fusarium verticillioides</name>
    <dbReference type="NCBI Taxonomy" id="334819"/>
    <lineage>
        <taxon>Eukaryota</taxon>
        <taxon>Fungi</taxon>
        <taxon>Dikarya</taxon>
        <taxon>Ascomycota</taxon>
        <taxon>Pezizomycotina</taxon>
        <taxon>Sordariomycetes</taxon>
        <taxon>Hypocreomycetidae</taxon>
        <taxon>Hypocreales</taxon>
        <taxon>Nectriaceae</taxon>
        <taxon>Fusarium</taxon>
        <taxon>Fusarium fujikuroi species complex</taxon>
    </lineage>
</organism>
<dbReference type="Proteomes" id="UP000009096">
    <property type="component" value="Chromosome 3"/>
</dbReference>
<dbReference type="GeneID" id="30074170"/>
<dbReference type="RefSeq" id="XP_018760498.1">
    <property type="nucleotide sequence ID" value="XM_018906546.1"/>
</dbReference>
<evidence type="ECO:0000313" key="1">
    <source>
        <dbReference type="EMBL" id="EWG54307.1"/>
    </source>
</evidence>